<dbReference type="Pfam" id="PF00144">
    <property type="entry name" value="Beta-lactamase"/>
    <property type="match status" value="1"/>
</dbReference>
<sequence length="216" mass="23860">MIENFFSGGNSFYQISRGMLRRRLGKVHLQDKDDPFFYSNFGFSVLGLMLEDIYQQSYTDLANSFVQQELGMQHTHISDGEGNLSGYWRWAKDDAYLPAGGLISTADDMAIYARAMLAGSPEFLGTAQNALAKINATSDQLASLGIRMDSAGAAWMIDCEHGIVWHNGGTSHFSSYMGFDPQRQIAVVILTNLAPDYRIPATVMGAKLLLELQAQN</sequence>
<evidence type="ECO:0000313" key="2">
    <source>
        <dbReference type="EMBL" id="MPN11126.1"/>
    </source>
</evidence>
<dbReference type="PANTHER" id="PTHR46825:SF9">
    <property type="entry name" value="BETA-LACTAMASE-RELATED DOMAIN-CONTAINING PROTEIN"/>
    <property type="match status" value="1"/>
</dbReference>
<dbReference type="SUPFAM" id="SSF56601">
    <property type="entry name" value="beta-lactamase/transpeptidase-like"/>
    <property type="match status" value="1"/>
</dbReference>
<dbReference type="EMBL" id="VSSQ01057319">
    <property type="protein sequence ID" value="MPN11126.1"/>
    <property type="molecule type" value="Genomic_DNA"/>
</dbReference>
<evidence type="ECO:0000259" key="1">
    <source>
        <dbReference type="Pfam" id="PF00144"/>
    </source>
</evidence>
<dbReference type="AlphaFoldDB" id="A0A645FBX7"/>
<dbReference type="Gene3D" id="3.40.710.10">
    <property type="entry name" value="DD-peptidase/beta-lactamase superfamily"/>
    <property type="match status" value="1"/>
</dbReference>
<dbReference type="InterPro" id="IPR012338">
    <property type="entry name" value="Beta-lactam/transpept-like"/>
</dbReference>
<reference evidence="2" key="1">
    <citation type="submission" date="2019-08" db="EMBL/GenBank/DDBJ databases">
        <authorList>
            <person name="Kucharzyk K."/>
            <person name="Murdoch R.W."/>
            <person name="Higgins S."/>
            <person name="Loffler F."/>
        </authorList>
    </citation>
    <scope>NUCLEOTIDE SEQUENCE</scope>
</reference>
<comment type="caution">
    <text evidence="2">The sequence shown here is derived from an EMBL/GenBank/DDBJ whole genome shotgun (WGS) entry which is preliminary data.</text>
</comment>
<protein>
    <recommendedName>
        <fullName evidence="1">Beta-lactamase-related domain-containing protein</fullName>
    </recommendedName>
</protein>
<accession>A0A645FBX7</accession>
<dbReference type="InterPro" id="IPR001466">
    <property type="entry name" value="Beta-lactam-related"/>
</dbReference>
<proteinExistence type="predicted"/>
<feature type="domain" description="Beta-lactamase-related" evidence="1">
    <location>
        <begin position="21"/>
        <end position="195"/>
    </location>
</feature>
<gene>
    <name evidence="2" type="ORF">SDC9_158427</name>
</gene>
<organism evidence="2">
    <name type="scientific">bioreactor metagenome</name>
    <dbReference type="NCBI Taxonomy" id="1076179"/>
    <lineage>
        <taxon>unclassified sequences</taxon>
        <taxon>metagenomes</taxon>
        <taxon>ecological metagenomes</taxon>
    </lineage>
</organism>
<dbReference type="InterPro" id="IPR050491">
    <property type="entry name" value="AmpC-like"/>
</dbReference>
<dbReference type="PANTHER" id="PTHR46825">
    <property type="entry name" value="D-ALANYL-D-ALANINE-CARBOXYPEPTIDASE/ENDOPEPTIDASE AMPH"/>
    <property type="match status" value="1"/>
</dbReference>
<name>A0A645FBX7_9ZZZZ</name>